<dbReference type="GO" id="GO:0045277">
    <property type="term" value="C:respiratory chain complex IV"/>
    <property type="evidence" value="ECO:0007669"/>
    <property type="project" value="InterPro"/>
</dbReference>
<dbReference type="FunFam" id="1.10.10.140:FF:000001">
    <property type="entry name" value="Cytochrome c oxidase subunit 6B1"/>
    <property type="match status" value="1"/>
</dbReference>
<evidence type="ECO:0000313" key="6">
    <source>
        <dbReference type="Ensembl" id="ENSSDAP00000017556.1"/>
    </source>
</evidence>
<name>A0A8C9Q148_SPEDA</name>
<evidence type="ECO:0000256" key="1">
    <source>
        <dbReference type="ARBA" id="ARBA00004173"/>
    </source>
</evidence>
<dbReference type="AlphaFoldDB" id="A0A8C9Q148"/>
<reference evidence="6" key="1">
    <citation type="submission" date="2025-08" db="UniProtKB">
        <authorList>
            <consortium name="Ensembl"/>
        </authorList>
    </citation>
    <scope>IDENTIFICATION</scope>
</reference>
<evidence type="ECO:0000256" key="2">
    <source>
        <dbReference type="ARBA" id="ARBA00023128"/>
    </source>
</evidence>
<dbReference type="Pfam" id="PF02297">
    <property type="entry name" value="COX6B"/>
    <property type="match status" value="1"/>
</dbReference>
<evidence type="ECO:0000256" key="4">
    <source>
        <dbReference type="ARBA" id="ARBA00040060"/>
    </source>
</evidence>
<dbReference type="GO" id="GO:0005739">
    <property type="term" value="C:mitochondrion"/>
    <property type="evidence" value="ECO:0007669"/>
    <property type="project" value="UniProtKB-SubCell"/>
</dbReference>
<dbReference type="SUPFAM" id="SSF47694">
    <property type="entry name" value="Cytochrome c oxidase subunit h"/>
    <property type="match status" value="1"/>
</dbReference>
<dbReference type="PANTHER" id="PTHR11387">
    <property type="entry name" value="CYTOCHROME C OXIDASE SUBUNIT 6B"/>
    <property type="match status" value="1"/>
</dbReference>
<dbReference type="InterPro" id="IPR036549">
    <property type="entry name" value="CX6/COA6-like_sf"/>
</dbReference>
<accession>A0A8C9Q148</accession>
<dbReference type="Proteomes" id="UP000694422">
    <property type="component" value="Unplaced"/>
</dbReference>
<protein>
    <recommendedName>
        <fullName evidence="4">Cytochrome c oxidase subunit 6B1</fullName>
    </recommendedName>
    <alternativeName>
        <fullName evidence="5">Cytochrome c oxidase subunit VIb isoform 1</fullName>
    </alternativeName>
</protein>
<comment type="subcellular location">
    <subcellularLocation>
        <location evidence="1">Mitochondrion</location>
    </subcellularLocation>
</comment>
<dbReference type="CDD" id="cd00926">
    <property type="entry name" value="Cyt_c_Oxidase_VIb"/>
    <property type="match status" value="1"/>
</dbReference>
<dbReference type="InterPro" id="IPR003213">
    <property type="entry name" value="Cyt_c_oxidase_su6B"/>
</dbReference>
<proteinExistence type="predicted"/>
<sequence length="99" mass="11381">MLASCFYSCLQSQALGVYIPKKPCRDKGKTAPSDSHFPNQNQTRNCWQNYVDFQGCQKAMTAKGGDVSTYEWYRRVHKSLCPISWVSTWNDRQAEGYIC</sequence>
<evidence type="ECO:0000256" key="5">
    <source>
        <dbReference type="ARBA" id="ARBA00042114"/>
    </source>
</evidence>
<keyword evidence="2" id="KW-0496">Mitochondrion</keyword>
<evidence type="ECO:0000256" key="3">
    <source>
        <dbReference type="ARBA" id="ARBA00023157"/>
    </source>
</evidence>
<evidence type="ECO:0000313" key="7">
    <source>
        <dbReference type="Proteomes" id="UP000694422"/>
    </source>
</evidence>
<dbReference type="Ensembl" id="ENSSDAT00000020040.1">
    <property type="protein sequence ID" value="ENSSDAP00000017556.1"/>
    <property type="gene ID" value="ENSSDAG00000015992.1"/>
</dbReference>
<keyword evidence="3" id="KW-1015">Disulfide bond</keyword>
<reference evidence="6" key="2">
    <citation type="submission" date="2025-09" db="UniProtKB">
        <authorList>
            <consortium name="Ensembl"/>
        </authorList>
    </citation>
    <scope>IDENTIFICATION</scope>
</reference>
<dbReference type="InterPro" id="IPR048280">
    <property type="entry name" value="COX6B-like"/>
</dbReference>
<keyword evidence="7" id="KW-1185">Reference proteome</keyword>
<dbReference type="Gene3D" id="1.10.10.140">
    <property type="entry name" value="Cytochrome c oxidase, subunit VIb"/>
    <property type="match status" value="1"/>
</dbReference>
<organism evidence="6 7">
    <name type="scientific">Spermophilus dauricus</name>
    <name type="common">Daurian ground squirrel</name>
    <dbReference type="NCBI Taxonomy" id="99837"/>
    <lineage>
        <taxon>Eukaryota</taxon>
        <taxon>Metazoa</taxon>
        <taxon>Chordata</taxon>
        <taxon>Craniata</taxon>
        <taxon>Vertebrata</taxon>
        <taxon>Euteleostomi</taxon>
        <taxon>Mammalia</taxon>
        <taxon>Eutheria</taxon>
        <taxon>Euarchontoglires</taxon>
        <taxon>Glires</taxon>
        <taxon>Rodentia</taxon>
        <taxon>Sciuromorpha</taxon>
        <taxon>Sciuridae</taxon>
        <taxon>Xerinae</taxon>
        <taxon>Marmotini</taxon>
        <taxon>Spermophilus</taxon>
    </lineage>
</organism>